<dbReference type="InterPro" id="IPR036259">
    <property type="entry name" value="MFS_trans_sf"/>
</dbReference>
<dbReference type="InterPro" id="IPR020846">
    <property type="entry name" value="MFS_dom"/>
</dbReference>
<keyword evidence="4 7" id="KW-0812">Transmembrane</keyword>
<feature type="transmembrane region" description="Helical" evidence="7">
    <location>
        <begin position="49"/>
        <end position="72"/>
    </location>
</feature>
<dbReference type="SUPFAM" id="SSF103473">
    <property type="entry name" value="MFS general substrate transporter"/>
    <property type="match status" value="1"/>
</dbReference>
<accession>A0ABT9D892</accession>
<evidence type="ECO:0000256" key="1">
    <source>
        <dbReference type="ARBA" id="ARBA00004651"/>
    </source>
</evidence>
<comment type="subcellular location">
    <subcellularLocation>
        <location evidence="1">Cell membrane</location>
        <topology evidence="1">Multi-pass membrane protein</topology>
    </subcellularLocation>
</comment>
<evidence type="ECO:0000256" key="3">
    <source>
        <dbReference type="ARBA" id="ARBA00022475"/>
    </source>
</evidence>
<feature type="transmembrane region" description="Helical" evidence="7">
    <location>
        <begin position="374"/>
        <end position="396"/>
    </location>
</feature>
<feature type="transmembrane region" description="Helical" evidence="7">
    <location>
        <begin position="286"/>
        <end position="306"/>
    </location>
</feature>
<evidence type="ECO:0000256" key="6">
    <source>
        <dbReference type="ARBA" id="ARBA00023136"/>
    </source>
</evidence>
<keyword evidence="10" id="KW-1185">Reference proteome</keyword>
<proteinExistence type="predicted"/>
<feature type="transmembrane region" description="Helical" evidence="7">
    <location>
        <begin position="79"/>
        <end position="100"/>
    </location>
</feature>
<name>A0ABT9D892_9CELL</name>
<evidence type="ECO:0000259" key="8">
    <source>
        <dbReference type="PROSITE" id="PS50850"/>
    </source>
</evidence>
<dbReference type="Gene3D" id="1.20.1250.20">
    <property type="entry name" value="MFS general substrate transporter like domains"/>
    <property type="match status" value="1"/>
</dbReference>
<sequence>MSPTFASLRYPNYRLWFAGALLSNTGTWMQRVAQDWLVLTRLSDNSGVAVGVVTALQFLPTLLLSAWAGVLADRMPRRLLLVMTQLAQGALALGLGALVLSGHAELWHVYVFALLLGVVSAFDGPVRQIFVAELVPADKLPNAVGLNSASFNAARLIGPGLAGLLIAWVGSGWVFVINGLSYAATIFALALMQTSELRELPRAAGGRRGQLREGLRYVRGRSDIMVIMVVMGVVSTFGLNFQLTSAMMARTVFGKGAGEYGILGSVLAIGSLSGALLAARRERPRVRLVLGAALAFGVAMGVQAMMPTYLLYTVMCIPVGLASLTMMTAANSAIQTSTTPQMRGRVMALYMMVFIGATPIGSPIVGWVAEQFGARWSVGIGSIGTLLIAGGAALWARRAWNVEVHYHLRARPHVEVRYLTLTQEREVREEAALALADQRARDDASAA</sequence>
<evidence type="ECO:0000256" key="5">
    <source>
        <dbReference type="ARBA" id="ARBA00022989"/>
    </source>
</evidence>
<dbReference type="CDD" id="cd06173">
    <property type="entry name" value="MFS_MefA_like"/>
    <property type="match status" value="1"/>
</dbReference>
<protein>
    <submittedName>
        <fullName evidence="9">MFS transporter</fullName>
    </submittedName>
</protein>
<organism evidence="9 10">
    <name type="scientific">Actinotalea lenta</name>
    <dbReference type="NCBI Taxonomy" id="3064654"/>
    <lineage>
        <taxon>Bacteria</taxon>
        <taxon>Bacillati</taxon>
        <taxon>Actinomycetota</taxon>
        <taxon>Actinomycetes</taxon>
        <taxon>Micrococcales</taxon>
        <taxon>Cellulomonadaceae</taxon>
        <taxon>Actinotalea</taxon>
    </lineage>
</organism>
<keyword evidence="2" id="KW-0813">Transport</keyword>
<dbReference type="InterPro" id="IPR010290">
    <property type="entry name" value="TM_effector"/>
</dbReference>
<gene>
    <name evidence="9" type="ORF">Q6348_05605</name>
</gene>
<evidence type="ECO:0000313" key="10">
    <source>
        <dbReference type="Proteomes" id="UP001232536"/>
    </source>
</evidence>
<reference evidence="9 10" key="1">
    <citation type="submission" date="2023-07" db="EMBL/GenBank/DDBJ databases">
        <title>Description of novel actinomycetes strains, isolated from tidal flat sediment.</title>
        <authorList>
            <person name="Lu C."/>
        </authorList>
    </citation>
    <scope>NUCLEOTIDE SEQUENCE [LARGE SCALE GENOMIC DNA]</scope>
    <source>
        <strain evidence="9 10">SYSU T00b441</strain>
    </source>
</reference>
<evidence type="ECO:0000256" key="7">
    <source>
        <dbReference type="SAM" id="Phobius"/>
    </source>
</evidence>
<feature type="transmembrane region" description="Helical" evidence="7">
    <location>
        <begin position="260"/>
        <end position="279"/>
    </location>
</feature>
<dbReference type="Pfam" id="PF05977">
    <property type="entry name" value="MFS_3"/>
    <property type="match status" value="1"/>
</dbReference>
<evidence type="ECO:0000313" key="9">
    <source>
        <dbReference type="EMBL" id="MDO8106671.1"/>
    </source>
</evidence>
<dbReference type="PROSITE" id="PS50850">
    <property type="entry name" value="MFS"/>
    <property type="match status" value="1"/>
</dbReference>
<dbReference type="Proteomes" id="UP001232536">
    <property type="component" value="Unassembled WGS sequence"/>
</dbReference>
<dbReference type="PANTHER" id="PTHR23513:SF11">
    <property type="entry name" value="STAPHYLOFERRIN A TRANSPORTER"/>
    <property type="match status" value="1"/>
</dbReference>
<comment type="caution">
    <text evidence="9">The sequence shown here is derived from an EMBL/GenBank/DDBJ whole genome shotgun (WGS) entry which is preliminary data.</text>
</comment>
<dbReference type="PANTHER" id="PTHR23513">
    <property type="entry name" value="INTEGRAL MEMBRANE EFFLUX PROTEIN-RELATED"/>
    <property type="match status" value="1"/>
</dbReference>
<feature type="domain" description="Major facilitator superfamily (MFS) profile" evidence="8">
    <location>
        <begin position="1"/>
        <end position="400"/>
    </location>
</feature>
<feature type="transmembrane region" description="Helical" evidence="7">
    <location>
        <begin position="312"/>
        <end position="334"/>
    </location>
</feature>
<keyword evidence="6 7" id="KW-0472">Membrane</keyword>
<evidence type="ECO:0000256" key="2">
    <source>
        <dbReference type="ARBA" id="ARBA00022448"/>
    </source>
</evidence>
<feature type="transmembrane region" description="Helical" evidence="7">
    <location>
        <begin position="106"/>
        <end position="123"/>
    </location>
</feature>
<evidence type="ECO:0000256" key="4">
    <source>
        <dbReference type="ARBA" id="ARBA00022692"/>
    </source>
</evidence>
<feature type="transmembrane region" description="Helical" evidence="7">
    <location>
        <begin position="346"/>
        <end position="368"/>
    </location>
</feature>
<dbReference type="EMBL" id="JAUQYP010000001">
    <property type="protein sequence ID" value="MDO8106671.1"/>
    <property type="molecule type" value="Genomic_DNA"/>
</dbReference>
<keyword evidence="3" id="KW-1003">Cell membrane</keyword>
<dbReference type="RefSeq" id="WP_304600315.1">
    <property type="nucleotide sequence ID" value="NZ_JAUQYO010000001.1"/>
</dbReference>
<keyword evidence="5 7" id="KW-1133">Transmembrane helix</keyword>
<feature type="transmembrane region" description="Helical" evidence="7">
    <location>
        <begin position="224"/>
        <end position="248"/>
    </location>
</feature>